<keyword evidence="4" id="KW-1185">Reference proteome</keyword>
<comment type="caution">
    <text evidence="3">The sequence shown here is derived from an EMBL/GenBank/DDBJ whole genome shotgun (WGS) entry which is preliminary data.</text>
</comment>
<evidence type="ECO:0000259" key="2">
    <source>
        <dbReference type="PROSITE" id="PS50902"/>
    </source>
</evidence>
<protein>
    <submittedName>
        <fullName evidence="3">Flavodoxin</fullName>
    </submittedName>
</protein>
<proteinExistence type="predicted"/>
<dbReference type="EMBL" id="RWIU01000012">
    <property type="protein sequence ID" value="RSK38468.1"/>
    <property type="molecule type" value="Genomic_DNA"/>
</dbReference>
<evidence type="ECO:0000256" key="1">
    <source>
        <dbReference type="SAM" id="SignalP"/>
    </source>
</evidence>
<evidence type="ECO:0000313" key="4">
    <source>
        <dbReference type="Proteomes" id="UP000270291"/>
    </source>
</evidence>
<organism evidence="3 4">
    <name type="scientific">Hymenobacter perfusus</name>
    <dbReference type="NCBI Taxonomy" id="1236770"/>
    <lineage>
        <taxon>Bacteria</taxon>
        <taxon>Pseudomonadati</taxon>
        <taxon>Bacteroidota</taxon>
        <taxon>Cytophagia</taxon>
        <taxon>Cytophagales</taxon>
        <taxon>Hymenobacteraceae</taxon>
        <taxon>Hymenobacter</taxon>
    </lineage>
</organism>
<sequence length="214" mass="23317">MALRARSLACWLVGCALLISACSFAQKDDSQAPVKAPLDPSKVLIVYLSRTNNTKAVAGIIHKELGGTLVALELEKPYPSNYQATVQQVVRENEQGYLPPLRTKIANLSQYDVVFVGFPTWGMQLPPPMKSFLKQYDLSGKTLVPFNTNAGYGVGSSLETVKALAPSSTVLEGFTTRGGVERDGVLFVMEGNKEKQVQTEVKAWLNKLNLVGKK</sequence>
<dbReference type="PANTHER" id="PTHR39201">
    <property type="entry name" value="EXPORTED PROTEIN-RELATED"/>
    <property type="match status" value="1"/>
</dbReference>
<dbReference type="InterPro" id="IPR029039">
    <property type="entry name" value="Flavoprotein-like_sf"/>
</dbReference>
<dbReference type="Gene3D" id="3.40.50.360">
    <property type="match status" value="1"/>
</dbReference>
<dbReference type="PROSITE" id="PS50902">
    <property type="entry name" value="FLAVODOXIN_LIKE"/>
    <property type="match status" value="1"/>
</dbReference>
<dbReference type="Proteomes" id="UP000270291">
    <property type="component" value="Unassembled WGS sequence"/>
</dbReference>
<dbReference type="OrthoDB" id="9806505at2"/>
<dbReference type="PANTHER" id="PTHR39201:SF1">
    <property type="entry name" value="FLAVODOXIN-LIKE DOMAIN-CONTAINING PROTEIN"/>
    <property type="match status" value="1"/>
</dbReference>
<dbReference type="AlphaFoldDB" id="A0A3R9M6N6"/>
<dbReference type="InterPro" id="IPR008254">
    <property type="entry name" value="Flavodoxin/NO_synth"/>
</dbReference>
<feature type="signal peptide" evidence="1">
    <location>
        <begin position="1"/>
        <end position="25"/>
    </location>
</feature>
<keyword evidence="1" id="KW-0732">Signal</keyword>
<reference evidence="3 4" key="1">
    <citation type="submission" date="2018-12" db="EMBL/GenBank/DDBJ databases">
        <authorList>
            <person name="Feng G."/>
            <person name="Zhu H."/>
        </authorList>
    </citation>
    <scope>NUCLEOTIDE SEQUENCE [LARGE SCALE GENOMIC DNA]</scope>
    <source>
        <strain evidence="3 4">LMG 26000</strain>
    </source>
</reference>
<feature type="domain" description="Flavodoxin-like" evidence="2">
    <location>
        <begin position="43"/>
        <end position="209"/>
    </location>
</feature>
<dbReference type="GO" id="GO:0010181">
    <property type="term" value="F:FMN binding"/>
    <property type="evidence" value="ECO:0007669"/>
    <property type="project" value="InterPro"/>
</dbReference>
<dbReference type="SUPFAM" id="SSF52218">
    <property type="entry name" value="Flavoproteins"/>
    <property type="match status" value="1"/>
</dbReference>
<feature type="chain" id="PRO_5018763185" evidence="1">
    <location>
        <begin position="26"/>
        <end position="214"/>
    </location>
</feature>
<accession>A0A3R9M6N6</accession>
<evidence type="ECO:0000313" key="3">
    <source>
        <dbReference type="EMBL" id="RSK38468.1"/>
    </source>
</evidence>
<name>A0A3R9M6N6_9BACT</name>
<dbReference type="PROSITE" id="PS51257">
    <property type="entry name" value="PROKAR_LIPOPROTEIN"/>
    <property type="match status" value="1"/>
</dbReference>
<dbReference type="Pfam" id="PF12682">
    <property type="entry name" value="Flavodoxin_4"/>
    <property type="match status" value="1"/>
</dbReference>
<gene>
    <name evidence="3" type="ORF">EI293_21485</name>
</gene>